<keyword evidence="3" id="KW-1185">Reference proteome</keyword>
<dbReference type="Proteomes" id="UP000092583">
    <property type="component" value="Unassembled WGS sequence"/>
</dbReference>
<sequence length="263" mass="28411">MSTETAIHISSSMPLKHEGFINDEPSNIYRQHEFPSPPTESLKPPSPSINPSAQLPSTPTISTLHLPIPLVCLPSHTPSKSTIIPSLPHNPINGGGGIGSIPNSVKDLRSLASSIGHSTLRPISTNEGGSTIRPGPGLGGSLISFGGQLRNLDKSFLRQFVTRSKEGSDTSSSTVRLDEHGMMDGRRLSGEKKPGGIDEVDVEWCFLCGKERIRAEMGLREVNLVEMLSPTVIAPGMAESIQNEDEKEGGKSWQWVCKRCDRE</sequence>
<dbReference type="EMBL" id="KI669459">
    <property type="protein sequence ID" value="OCF61670.1"/>
    <property type="molecule type" value="Genomic_DNA"/>
</dbReference>
<dbReference type="OrthoDB" id="2596991at2759"/>
<evidence type="ECO:0000313" key="2">
    <source>
        <dbReference type="EMBL" id="OCF61670.1"/>
    </source>
</evidence>
<accession>A0A1B9J1K7</accession>
<evidence type="ECO:0000313" key="3">
    <source>
        <dbReference type="Proteomes" id="UP000092583"/>
    </source>
</evidence>
<feature type="region of interest" description="Disordered" evidence="1">
    <location>
        <begin position="15"/>
        <end position="60"/>
    </location>
</feature>
<protein>
    <submittedName>
        <fullName evidence="2">Uncharacterized protein</fullName>
    </submittedName>
</protein>
<organism evidence="2 3">
    <name type="scientific">Kwoniella mangroviensis CBS 10435</name>
    <dbReference type="NCBI Taxonomy" id="1331196"/>
    <lineage>
        <taxon>Eukaryota</taxon>
        <taxon>Fungi</taxon>
        <taxon>Dikarya</taxon>
        <taxon>Basidiomycota</taxon>
        <taxon>Agaricomycotina</taxon>
        <taxon>Tremellomycetes</taxon>
        <taxon>Tremellales</taxon>
        <taxon>Cryptococcaceae</taxon>
        <taxon>Kwoniella</taxon>
    </lineage>
</organism>
<feature type="compositionally biased region" description="Polar residues" evidence="1">
    <location>
        <begin position="49"/>
        <end position="60"/>
    </location>
</feature>
<gene>
    <name evidence="2" type="ORF">L486_01328</name>
</gene>
<name>A0A1B9J1K7_9TREE</name>
<dbReference type="AlphaFoldDB" id="A0A1B9J1K7"/>
<reference evidence="2 3" key="1">
    <citation type="submission" date="2013-07" db="EMBL/GenBank/DDBJ databases">
        <title>The Genome Sequence of Kwoniella mangroviensis CBS10435.</title>
        <authorList>
            <consortium name="The Broad Institute Genome Sequencing Platform"/>
            <person name="Cuomo C."/>
            <person name="Litvintseva A."/>
            <person name="Chen Y."/>
            <person name="Heitman J."/>
            <person name="Sun S."/>
            <person name="Springer D."/>
            <person name="Dromer F."/>
            <person name="Young S.K."/>
            <person name="Zeng Q."/>
            <person name="Gargeya S."/>
            <person name="Fitzgerald M."/>
            <person name="Abouelleil A."/>
            <person name="Alvarado L."/>
            <person name="Berlin A.M."/>
            <person name="Chapman S.B."/>
            <person name="Dewar J."/>
            <person name="Goldberg J."/>
            <person name="Griggs A."/>
            <person name="Gujja S."/>
            <person name="Hansen M."/>
            <person name="Howarth C."/>
            <person name="Imamovic A."/>
            <person name="Larimer J."/>
            <person name="McCowan C."/>
            <person name="Murphy C."/>
            <person name="Pearson M."/>
            <person name="Priest M."/>
            <person name="Roberts A."/>
            <person name="Saif S."/>
            <person name="Shea T."/>
            <person name="Sykes S."/>
            <person name="Wortman J."/>
            <person name="Nusbaum C."/>
            <person name="Birren B."/>
        </authorList>
    </citation>
    <scope>NUCLEOTIDE SEQUENCE [LARGE SCALE GENOMIC DNA]</scope>
    <source>
        <strain evidence="2 3">CBS 10435</strain>
    </source>
</reference>
<reference evidence="3" key="2">
    <citation type="submission" date="2013-12" db="EMBL/GenBank/DDBJ databases">
        <title>Evolution of pathogenesis and genome organization in the Tremellales.</title>
        <authorList>
            <person name="Cuomo C."/>
            <person name="Litvintseva A."/>
            <person name="Heitman J."/>
            <person name="Chen Y."/>
            <person name="Sun S."/>
            <person name="Springer D."/>
            <person name="Dromer F."/>
            <person name="Young S."/>
            <person name="Zeng Q."/>
            <person name="Chapman S."/>
            <person name="Gujja S."/>
            <person name="Saif S."/>
            <person name="Birren B."/>
        </authorList>
    </citation>
    <scope>NUCLEOTIDE SEQUENCE [LARGE SCALE GENOMIC DNA]</scope>
    <source>
        <strain evidence="3">CBS 10435</strain>
    </source>
</reference>
<proteinExistence type="predicted"/>
<evidence type="ECO:0000256" key="1">
    <source>
        <dbReference type="SAM" id="MobiDB-lite"/>
    </source>
</evidence>